<name>A0A7G2C2Y2_9TRYP</name>
<organism evidence="1 2">
    <name type="scientific">Angomonas deanei</name>
    <dbReference type="NCBI Taxonomy" id="59799"/>
    <lineage>
        <taxon>Eukaryota</taxon>
        <taxon>Discoba</taxon>
        <taxon>Euglenozoa</taxon>
        <taxon>Kinetoplastea</taxon>
        <taxon>Metakinetoplastina</taxon>
        <taxon>Trypanosomatida</taxon>
        <taxon>Trypanosomatidae</taxon>
        <taxon>Strigomonadinae</taxon>
        <taxon>Angomonas</taxon>
    </lineage>
</organism>
<dbReference type="AlphaFoldDB" id="A0A7G2C2Y2"/>
<keyword evidence="2" id="KW-1185">Reference proteome</keyword>
<sequence length="284" mass="32670">MSLTARLFAYDLIKNTPNSELLRLLWELGKDRLSEHIFKHGARLGLRNVSVREFAALMESIFPKATLEQVDVEYVFAFLDWGGCGSVEFKVLVQSCRSLYASRNVVAVLCCRQLLYVKPLNDAVVTVGELDTMFSALQTLYASEVSVSVLRLCAEIKHLLLPYEVDYCFSAPLVQETFYRLPSFVALLERIEWDGRLRQSRGSLTRLTELVANERRDSQTAADAKKRRATRELYNKEVLNCYMDIYQGESKLEKSDDGKRYYNKKRLVCDRFMVRPDPTALMSE</sequence>
<dbReference type="EMBL" id="LR877145">
    <property type="protein sequence ID" value="CAD2213083.1"/>
    <property type="molecule type" value="Genomic_DNA"/>
</dbReference>
<evidence type="ECO:0000313" key="1">
    <source>
        <dbReference type="EMBL" id="CAD2213083.1"/>
    </source>
</evidence>
<accession>A0A7G2C2Y2</accession>
<dbReference type="Proteomes" id="UP000515908">
    <property type="component" value="Chromosome 01"/>
</dbReference>
<dbReference type="VEuPathDB" id="TriTrypDB:ADEAN_000051900"/>
<reference evidence="1 2" key="1">
    <citation type="submission" date="2020-08" db="EMBL/GenBank/DDBJ databases">
        <authorList>
            <person name="Newling K."/>
            <person name="Davey J."/>
            <person name="Forrester S."/>
        </authorList>
    </citation>
    <scope>NUCLEOTIDE SEQUENCE [LARGE SCALE GENOMIC DNA]</scope>
    <source>
        <strain evidence="2">Crithidia deanei Carvalho (ATCC PRA-265)</strain>
    </source>
</reference>
<proteinExistence type="predicted"/>
<gene>
    <name evidence="1" type="ORF">ADEAN_000051900</name>
</gene>
<evidence type="ECO:0000313" key="2">
    <source>
        <dbReference type="Proteomes" id="UP000515908"/>
    </source>
</evidence>
<protein>
    <submittedName>
        <fullName evidence="1">Uncharacterized protein</fullName>
    </submittedName>
</protein>